<organism evidence="5">
    <name type="scientific">Enterobius vermicularis</name>
    <name type="common">Human pinworm</name>
    <dbReference type="NCBI Taxonomy" id="51028"/>
    <lineage>
        <taxon>Eukaryota</taxon>
        <taxon>Metazoa</taxon>
        <taxon>Ecdysozoa</taxon>
        <taxon>Nematoda</taxon>
        <taxon>Chromadorea</taxon>
        <taxon>Rhabditida</taxon>
        <taxon>Spirurina</taxon>
        <taxon>Oxyuridomorpha</taxon>
        <taxon>Oxyuroidea</taxon>
        <taxon>Oxyuridae</taxon>
        <taxon>Enterobius</taxon>
    </lineage>
</organism>
<dbReference type="SUPFAM" id="SSF50156">
    <property type="entry name" value="PDZ domain-like"/>
    <property type="match status" value="2"/>
</dbReference>
<feature type="domain" description="PDZ" evidence="2">
    <location>
        <begin position="216"/>
        <end position="268"/>
    </location>
</feature>
<dbReference type="GO" id="GO:0005886">
    <property type="term" value="C:plasma membrane"/>
    <property type="evidence" value="ECO:0007669"/>
    <property type="project" value="TreeGrafter"/>
</dbReference>
<accession>A0A0N4V0K6</accession>
<evidence type="ECO:0000313" key="4">
    <source>
        <dbReference type="Proteomes" id="UP000274131"/>
    </source>
</evidence>
<keyword evidence="1" id="KW-0677">Repeat</keyword>
<gene>
    <name evidence="3" type="ORF">EVEC_LOCUS3161</name>
</gene>
<dbReference type="PANTHER" id="PTHR12345:SF3">
    <property type="entry name" value="PDZ DOMAIN-CONTAINING PROTEIN"/>
    <property type="match status" value="1"/>
</dbReference>
<dbReference type="Proteomes" id="UP000274131">
    <property type="component" value="Unassembled WGS sequence"/>
</dbReference>
<dbReference type="WBParaSite" id="EVEC_0000345301-mRNA-1">
    <property type="protein sequence ID" value="EVEC_0000345301-mRNA-1"/>
    <property type="gene ID" value="EVEC_0000345301"/>
</dbReference>
<reference evidence="5" key="1">
    <citation type="submission" date="2017-02" db="UniProtKB">
        <authorList>
            <consortium name="WormBaseParasite"/>
        </authorList>
    </citation>
    <scope>IDENTIFICATION</scope>
</reference>
<dbReference type="Pfam" id="PF00595">
    <property type="entry name" value="PDZ"/>
    <property type="match status" value="1"/>
</dbReference>
<dbReference type="AlphaFoldDB" id="A0A0N4V0K6"/>
<keyword evidence="4" id="KW-1185">Reference proteome</keyword>
<dbReference type="Gene3D" id="2.30.42.10">
    <property type="match status" value="2"/>
</dbReference>
<dbReference type="PANTHER" id="PTHR12345">
    <property type="entry name" value="SYNTENIN RELATED"/>
    <property type="match status" value="1"/>
</dbReference>
<protein>
    <submittedName>
        <fullName evidence="5">PDZ domain-containing protein</fullName>
    </submittedName>
</protein>
<dbReference type="InterPro" id="IPR051230">
    <property type="entry name" value="APP-Binding"/>
</dbReference>
<dbReference type="PROSITE" id="PS50106">
    <property type="entry name" value="PDZ"/>
    <property type="match status" value="2"/>
</dbReference>
<feature type="domain" description="PDZ" evidence="2">
    <location>
        <begin position="130"/>
        <end position="210"/>
    </location>
</feature>
<dbReference type="SMART" id="SM00228">
    <property type="entry name" value="PDZ"/>
    <property type="match status" value="2"/>
</dbReference>
<evidence type="ECO:0000313" key="3">
    <source>
        <dbReference type="EMBL" id="VDD88018.1"/>
    </source>
</evidence>
<dbReference type="EMBL" id="UXUI01007523">
    <property type="protein sequence ID" value="VDD88018.1"/>
    <property type="molecule type" value="Genomic_DNA"/>
</dbReference>
<evidence type="ECO:0000256" key="1">
    <source>
        <dbReference type="ARBA" id="ARBA00022737"/>
    </source>
</evidence>
<name>A0A0N4V0K6_ENTVE</name>
<dbReference type="OrthoDB" id="10059177at2759"/>
<reference evidence="3 4" key="2">
    <citation type="submission" date="2018-10" db="EMBL/GenBank/DDBJ databases">
        <authorList>
            <consortium name="Pathogen Informatics"/>
        </authorList>
    </citation>
    <scope>NUCLEOTIDE SEQUENCE [LARGE SCALE GENOMIC DNA]</scope>
</reference>
<dbReference type="GO" id="GO:0005737">
    <property type="term" value="C:cytoplasm"/>
    <property type="evidence" value="ECO:0007669"/>
    <property type="project" value="TreeGrafter"/>
</dbReference>
<evidence type="ECO:0000259" key="2">
    <source>
        <dbReference type="PROSITE" id="PS50106"/>
    </source>
</evidence>
<proteinExistence type="predicted"/>
<evidence type="ECO:0000313" key="5">
    <source>
        <dbReference type="WBParaSite" id="EVEC_0000345301-mRNA-1"/>
    </source>
</evidence>
<sequence>MASLYPTLEDMVIDQYQSAQLEKGGNTFYDGNNATSFMSQTSELPKSPSAPIYESGTICCCNAYPLLPPYFSTQVTEPQNTVSTTIVPKKTSTNAISGSQVVVGTTVMMAPLTFSSTGLQKANVTHGIRQVILIRNKKKEKYGLRFRSLNKGIFVHFVSKDSPAAAAGIRFGDQILKVNDKEVVGMEGDKVLDLMTKPKDAQEVTLTIRDRPFERTITLHKDSVGMFGFGHKDNLITAITKDSSASRNGLLTDHRILEVDGRSIIGFSVSIIYKLPKQKILGH</sequence>
<dbReference type="InterPro" id="IPR036034">
    <property type="entry name" value="PDZ_sf"/>
</dbReference>
<dbReference type="InterPro" id="IPR001478">
    <property type="entry name" value="PDZ"/>
</dbReference>
<dbReference type="STRING" id="51028.A0A0N4V0K6"/>